<dbReference type="GO" id="GO:0000271">
    <property type="term" value="P:polysaccharide biosynthetic process"/>
    <property type="evidence" value="ECO:0007669"/>
    <property type="project" value="TreeGrafter"/>
</dbReference>
<sequence>MQINDLAARINDNPQLRHAVARVIDSGWLVLGPEVRRFEGAFAAYLGAPHCVCVANGTDAIELALRAMGVGPGDRVATVANAGMYATTAMLQIGAEPLFMDVDLDTRNVGLSQARAAIEAGAKVIVATHLYGLAVPDIAQLARLCADAGVGLLEDCAQAHGARIDGQCVGTFGDAASFSFYPTKNLGALGDGGAVVTRREDIAKRVAGLRQYGWGEKYQVQLEGGRNSRLDELQAAILSSFLPRLDEANARRREIAARYGAGIVHPQVALPSWQGEAYVGHLYVLRSARRDALRAHLRSHEIGSDVHYPVPDHRQPVFGQCYSALSLPNVERLAYEVLTLPCYPEMSDADVARVVAAVNDWQPSV</sequence>
<dbReference type="Proteomes" id="UP000076848">
    <property type="component" value="Unassembled WGS sequence"/>
</dbReference>
<dbReference type="CDD" id="cd00616">
    <property type="entry name" value="AHBA_syn"/>
    <property type="match status" value="1"/>
</dbReference>
<keyword evidence="6" id="KW-0032">Aminotransferase</keyword>
<dbReference type="Gene3D" id="3.40.640.10">
    <property type="entry name" value="Type I PLP-dependent aspartate aminotransferase-like (Major domain)"/>
    <property type="match status" value="1"/>
</dbReference>
<accession>A0A157S9N6</accession>
<dbReference type="Pfam" id="PF01041">
    <property type="entry name" value="DegT_DnrJ_EryC1"/>
    <property type="match status" value="1"/>
</dbReference>
<evidence type="ECO:0000256" key="2">
    <source>
        <dbReference type="ARBA" id="ARBA00037999"/>
    </source>
</evidence>
<proteinExistence type="inferred from homology"/>
<dbReference type="EMBL" id="FKIF01000002">
    <property type="protein sequence ID" value="SAI67128.1"/>
    <property type="molecule type" value="Genomic_DNA"/>
</dbReference>
<feature type="modified residue" description="N6-(pyridoxal phosphate)lysine" evidence="4">
    <location>
        <position position="184"/>
    </location>
</feature>
<dbReference type="PANTHER" id="PTHR30244:SF36">
    <property type="entry name" value="3-OXO-GLUCOSE-6-PHOSPHATE:GLUTAMATE AMINOTRANSFERASE"/>
    <property type="match status" value="1"/>
</dbReference>
<evidence type="ECO:0000256" key="1">
    <source>
        <dbReference type="ARBA" id="ARBA00022898"/>
    </source>
</evidence>
<keyword evidence="6" id="KW-0808">Transferase</keyword>
<dbReference type="InterPro" id="IPR015424">
    <property type="entry name" value="PyrdxlP-dep_Trfase"/>
</dbReference>
<dbReference type="GO" id="GO:0030170">
    <property type="term" value="F:pyridoxal phosphate binding"/>
    <property type="evidence" value="ECO:0007669"/>
    <property type="project" value="TreeGrafter"/>
</dbReference>
<dbReference type="EC" id="2.6.1.87" evidence="6"/>
<keyword evidence="7" id="KW-1185">Reference proteome</keyword>
<evidence type="ECO:0000313" key="7">
    <source>
        <dbReference type="Proteomes" id="UP000076848"/>
    </source>
</evidence>
<dbReference type="Gene3D" id="3.90.1150.10">
    <property type="entry name" value="Aspartate Aminotransferase, domain 1"/>
    <property type="match status" value="1"/>
</dbReference>
<dbReference type="GO" id="GO:0099620">
    <property type="term" value="F:UDP-4-amino-4-deoxy-L-arabinose aminotransferase"/>
    <property type="evidence" value="ECO:0007669"/>
    <property type="project" value="UniProtKB-EC"/>
</dbReference>
<dbReference type="AlphaFoldDB" id="A0A157S9N6"/>
<dbReference type="InterPro" id="IPR015421">
    <property type="entry name" value="PyrdxlP-dep_Trfase_major"/>
</dbReference>
<dbReference type="PIRSF" id="PIRSF000390">
    <property type="entry name" value="PLP_StrS"/>
    <property type="match status" value="1"/>
</dbReference>
<dbReference type="PANTHER" id="PTHR30244">
    <property type="entry name" value="TRANSAMINASE"/>
    <property type="match status" value="1"/>
</dbReference>
<comment type="similarity">
    <text evidence="2 5">Belongs to the DegT/DnrJ/EryC1 family.</text>
</comment>
<organism evidence="6 7">
    <name type="scientific">Bordetella ansorpii</name>
    <dbReference type="NCBI Taxonomy" id="288768"/>
    <lineage>
        <taxon>Bacteria</taxon>
        <taxon>Pseudomonadati</taxon>
        <taxon>Pseudomonadota</taxon>
        <taxon>Betaproteobacteria</taxon>
        <taxon>Burkholderiales</taxon>
        <taxon>Alcaligenaceae</taxon>
        <taxon>Bordetella</taxon>
    </lineage>
</organism>
<dbReference type="OrthoDB" id="9804264at2"/>
<protein>
    <submittedName>
        <fullName evidence="6">Lipopolysaccharides biosynthesis aminotransferase</fullName>
        <ecNumber evidence="6">2.6.1.87</ecNumber>
    </submittedName>
</protein>
<dbReference type="InterPro" id="IPR015422">
    <property type="entry name" value="PyrdxlP-dep_Trfase_small"/>
</dbReference>
<evidence type="ECO:0000313" key="6">
    <source>
        <dbReference type="EMBL" id="SAI67128.1"/>
    </source>
</evidence>
<dbReference type="RefSeq" id="WP_066124918.1">
    <property type="nucleotide sequence ID" value="NZ_FKIF01000002.1"/>
</dbReference>
<gene>
    <name evidence="6" type="primary">wlbC</name>
    <name evidence="6" type="ORF">SAMEA3906486_01338</name>
</gene>
<feature type="active site" description="Proton acceptor" evidence="3">
    <location>
        <position position="184"/>
    </location>
</feature>
<reference evidence="6 7" key="1">
    <citation type="submission" date="2016-04" db="EMBL/GenBank/DDBJ databases">
        <authorList>
            <consortium name="Pathogen Informatics"/>
        </authorList>
    </citation>
    <scope>NUCLEOTIDE SEQUENCE [LARGE SCALE GENOMIC DNA]</scope>
    <source>
        <strain evidence="6 7">H050680373</strain>
    </source>
</reference>
<evidence type="ECO:0000256" key="5">
    <source>
        <dbReference type="RuleBase" id="RU004508"/>
    </source>
</evidence>
<name>A0A157S9N6_9BORD</name>
<evidence type="ECO:0000256" key="4">
    <source>
        <dbReference type="PIRSR" id="PIRSR000390-2"/>
    </source>
</evidence>
<dbReference type="STRING" id="288768.SAMEA3906486_01338"/>
<evidence type="ECO:0000256" key="3">
    <source>
        <dbReference type="PIRSR" id="PIRSR000390-1"/>
    </source>
</evidence>
<dbReference type="InterPro" id="IPR000653">
    <property type="entry name" value="DegT/StrS_aminotransferase"/>
</dbReference>
<keyword evidence="1 4" id="KW-0663">Pyridoxal phosphate</keyword>
<dbReference type="SUPFAM" id="SSF53383">
    <property type="entry name" value="PLP-dependent transferases"/>
    <property type="match status" value="1"/>
</dbReference>